<dbReference type="EMBL" id="WEHX01000124">
    <property type="protein sequence ID" value="KAB7653428.1"/>
    <property type="molecule type" value="Genomic_DNA"/>
</dbReference>
<sequence length="287" mass="31371">MKKRTLLRSFAAMPLAFPLMSSAREIPAPGDHFTAASRIADVEADPAFKGFGRLLFPLESRYWSGTTLGDISLDWYSEIRVANTVAVFNFLKREAESGIPVFTPLYAADEVRADPEKADAGLVFFKGRPGAFFAVIYRPDPYKACEDLSRALAVIFENAAEFEASTGNYSLWGGSAGARMAAWVGRYGTERFGDKPLPRPAAVVMQYTGLQDAAPEDPPTFACVGSEDGIASPYVMRRRIERLKALGIPTEFHEYPGLRHGFGVGTGTSTEGWVDQAVEFWMKAAAS</sequence>
<protein>
    <submittedName>
        <fullName evidence="2">Alpha/beta hydrolase</fullName>
    </submittedName>
</protein>
<comment type="caution">
    <text evidence="2">The sequence shown here is derived from an EMBL/GenBank/DDBJ whole genome shotgun (WGS) entry which is preliminary data.</text>
</comment>
<evidence type="ECO:0000313" key="2">
    <source>
        <dbReference type="EMBL" id="KAB7653428.1"/>
    </source>
</evidence>
<gene>
    <name evidence="2" type="ORF">GBM95_10890</name>
</gene>
<dbReference type="OrthoDB" id="9771666at2"/>
<dbReference type="Proteomes" id="UP000430564">
    <property type="component" value="Unassembled WGS sequence"/>
</dbReference>
<dbReference type="GO" id="GO:0016787">
    <property type="term" value="F:hydrolase activity"/>
    <property type="evidence" value="ECO:0007669"/>
    <property type="project" value="UniProtKB-KW"/>
</dbReference>
<dbReference type="InterPro" id="IPR029058">
    <property type="entry name" value="AB_hydrolase_fold"/>
</dbReference>
<organism evidence="2 3">
    <name type="scientific">Sutterella seckii</name>
    <dbReference type="NCBI Taxonomy" id="1944635"/>
    <lineage>
        <taxon>Bacteria</taxon>
        <taxon>Pseudomonadati</taxon>
        <taxon>Pseudomonadota</taxon>
        <taxon>Betaproteobacteria</taxon>
        <taxon>Burkholderiales</taxon>
        <taxon>Sutterellaceae</taxon>
        <taxon>Sutterella</taxon>
    </lineage>
</organism>
<accession>A0A6I1EPP1</accession>
<dbReference type="RefSeq" id="WP_152159122.1">
    <property type="nucleotide sequence ID" value="NZ_WEHX01000124.1"/>
</dbReference>
<keyword evidence="2" id="KW-0378">Hydrolase</keyword>
<dbReference type="SUPFAM" id="SSF53474">
    <property type="entry name" value="alpha/beta-Hydrolases"/>
    <property type="match status" value="1"/>
</dbReference>
<name>A0A6I1EPP1_9BURK</name>
<keyword evidence="1" id="KW-0732">Signal</keyword>
<feature type="signal peptide" evidence="1">
    <location>
        <begin position="1"/>
        <end position="23"/>
    </location>
</feature>
<dbReference type="Gene3D" id="3.40.50.1820">
    <property type="entry name" value="alpha/beta hydrolase"/>
    <property type="match status" value="1"/>
</dbReference>
<evidence type="ECO:0000256" key="1">
    <source>
        <dbReference type="SAM" id="SignalP"/>
    </source>
</evidence>
<evidence type="ECO:0000313" key="3">
    <source>
        <dbReference type="Proteomes" id="UP000430564"/>
    </source>
</evidence>
<proteinExistence type="predicted"/>
<feature type="chain" id="PRO_5026169188" evidence="1">
    <location>
        <begin position="24"/>
        <end position="287"/>
    </location>
</feature>
<dbReference type="AlphaFoldDB" id="A0A6I1EPP1"/>
<reference evidence="2 3" key="1">
    <citation type="submission" date="2019-10" db="EMBL/GenBank/DDBJ databases">
        <title>Genome diversity of Sutterella seckii.</title>
        <authorList>
            <person name="Chaplin A.V."/>
            <person name="Sokolova S.R."/>
            <person name="Mosin K.A."/>
            <person name="Ivanova E.L."/>
            <person name="Kochetkova T.O."/>
            <person name="Goltsov A.Y."/>
            <person name="Trofimov D.Y."/>
            <person name="Efimov B.A."/>
        </authorList>
    </citation>
    <scope>NUCLEOTIDE SEQUENCE [LARGE SCALE GENOMIC DNA]</scope>
    <source>
        <strain evidence="2 3">ASD393</strain>
    </source>
</reference>